<evidence type="ECO:0000313" key="2">
    <source>
        <dbReference type="EMBL" id="ATA21644.1"/>
    </source>
</evidence>
<dbReference type="OrthoDB" id="9800768at2"/>
<evidence type="ECO:0000256" key="1">
    <source>
        <dbReference type="SAM" id="SignalP"/>
    </source>
</evidence>
<feature type="chain" id="PRO_5013055196" description="GlcG protein" evidence="1">
    <location>
        <begin position="27"/>
        <end position="157"/>
    </location>
</feature>
<organism evidence="2 3">
    <name type="scientific">Gibbsiella quercinecans</name>
    <dbReference type="NCBI Taxonomy" id="929813"/>
    <lineage>
        <taxon>Bacteria</taxon>
        <taxon>Pseudomonadati</taxon>
        <taxon>Pseudomonadota</taxon>
        <taxon>Gammaproteobacteria</taxon>
        <taxon>Enterobacterales</taxon>
        <taxon>Yersiniaceae</taxon>
        <taxon>Gibbsiella</taxon>
    </lineage>
</organism>
<dbReference type="InterPro" id="IPR052517">
    <property type="entry name" value="GlcG_carb_metab_protein"/>
</dbReference>
<dbReference type="InterPro" id="IPR005624">
    <property type="entry name" value="PduO/GlcC-like"/>
</dbReference>
<name>A0A250B638_9GAMM</name>
<evidence type="ECO:0008006" key="4">
    <source>
        <dbReference type="Google" id="ProtNLM"/>
    </source>
</evidence>
<dbReference type="Proteomes" id="UP000217182">
    <property type="component" value="Chromosome"/>
</dbReference>
<dbReference type="AlphaFoldDB" id="A0A250B638"/>
<dbReference type="PANTHER" id="PTHR34309:SF1">
    <property type="entry name" value="PROTEIN GLCG"/>
    <property type="match status" value="1"/>
</dbReference>
<dbReference type="PANTHER" id="PTHR34309">
    <property type="entry name" value="SLR1406 PROTEIN"/>
    <property type="match status" value="1"/>
</dbReference>
<keyword evidence="1" id="KW-0732">Signal</keyword>
<reference evidence="2 3" key="1">
    <citation type="submission" date="2016-01" db="EMBL/GenBank/DDBJ databases">
        <authorList>
            <person name="Oliw E.H."/>
        </authorList>
    </citation>
    <scope>NUCLEOTIDE SEQUENCE [LARGE SCALE GENOMIC DNA]</scope>
    <source>
        <strain evidence="2 3">FRB97</strain>
    </source>
</reference>
<dbReference type="SUPFAM" id="SSF143744">
    <property type="entry name" value="GlcG-like"/>
    <property type="match status" value="1"/>
</dbReference>
<dbReference type="InterPro" id="IPR038084">
    <property type="entry name" value="PduO/GlcC-like_sf"/>
</dbReference>
<protein>
    <recommendedName>
        <fullName evidence="4">GlcG protein</fullName>
    </recommendedName>
</protein>
<dbReference type="Gene3D" id="3.30.450.150">
    <property type="entry name" value="Haem-degrading domain"/>
    <property type="match status" value="1"/>
</dbReference>
<sequence>MTSGFRAGRFALLGALCLFTPFLSQAATQTILAQSDAAKLISAGEQKAAALHDAVCIAVVDQSGTLLSFVRMDNAPLGCVDSAILKARAAALYRTPTIKYMQRANGNEPAIATLPGMVPLGGGTPVKLDGAAVGAVGVSGAANPDEVAISEAAALGL</sequence>
<keyword evidence="3" id="KW-1185">Reference proteome</keyword>
<gene>
    <name evidence="2" type="ORF">AWC35_21135</name>
</gene>
<accession>A0A250B638</accession>
<feature type="signal peptide" evidence="1">
    <location>
        <begin position="1"/>
        <end position="26"/>
    </location>
</feature>
<dbReference type="Pfam" id="PF03928">
    <property type="entry name" value="HbpS-like"/>
    <property type="match status" value="1"/>
</dbReference>
<proteinExistence type="predicted"/>
<evidence type="ECO:0000313" key="3">
    <source>
        <dbReference type="Proteomes" id="UP000217182"/>
    </source>
</evidence>
<dbReference type="KEGG" id="gqu:AWC35_21135"/>
<dbReference type="RefSeq" id="WP_095848225.1">
    <property type="nucleotide sequence ID" value="NZ_CAMKXY010000066.1"/>
</dbReference>
<dbReference type="EMBL" id="CP014136">
    <property type="protein sequence ID" value="ATA21644.1"/>
    <property type="molecule type" value="Genomic_DNA"/>
</dbReference>